<gene>
    <name evidence="6" type="ORF">VNO78_24615</name>
</gene>
<keyword evidence="3" id="KW-0539">Nucleus</keyword>
<comment type="subcellular location">
    <subcellularLocation>
        <location evidence="1">Nucleus</location>
    </subcellularLocation>
</comment>
<comment type="caution">
    <text evidence="6">The sequence shown here is derived from an EMBL/GenBank/DDBJ whole genome shotgun (WGS) entry which is preliminary data.</text>
</comment>
<dbReference type="PANTHER" id="PTHR33402:SF19">
    <property type="entry name" value="VQ MOTIF-CONTAINING PROTEIN 11"/>
    <property type="match status" value="1"/>
</dbReference>
<name>A0AAN9S8H3_PSOTE</name>
<feature type="compositionally biased region" description="Low complexity" evidence="4">
    <location>
        <begin position="115"/>
        <end position="126"/>
    </location>
</feature>
<dbReference type="InterPro" id="IPR008889">
    <property type="entry name" value="VQ"/>
</dbReference>
<dbReference type="InterPro" id="IPR039611">
    <property type="entry name" value="VQ_4/11/13/19/31/33"/>
</dbReference>
<feature type="compositionally biased region" description="Pro residues" evidence="4">
    <location>
        <begin position="105"/>
        <end position="114"/>
    </location>
</feature>
<accession>A0AAN9S8H3</accession>
<evidence type="ECO:0000313" key="7">
    <source>
        <dbReference type="Proteomes" id="UP001386955"/>
    </source>
</evidence>
<evidence type="ECO:0000256" key="4">
    <source>
        <dbReference type="SAM" id="MobiDB-lite"/>
    </source>
</evidence>
<evidence type="ECO:0000256" key="2">
    <source>
        <dbReference type="ARBA" id="ARBA00022553"/>
    </source>
</evidence>
<keyword evidence="2" id="KW-0597">Phosphoprotein</keyword>
<evidence type="ECO:0000256" key="1">
    <source>
        <dbReference type="ARBA" id="ARBA00004123"/>
    </source>
</evidence>
<feature type="domain" description="VQ" evidence="5">
    <location>
        <begin position="12"/>
        <end position="36"/>
    </location>
</feature>
<protein>
    <recommendedName>
        <fullName evidence="5">VQ domain-containing protein</fullName>
    </recommendedName>
</protein>
<dbReference type="Pfam" id="PF05678">
    <property type="entry name" value="VQ"/>
    <property type="match status" value="1"/>
</dbReference>
<dbReference type="AlphaFoldDB" id="A0AAN9S8H3"/>
<dbReference type="GO" id="GO:0005634">
    <property type="term" value="C:nucleus"/>
    <property type="evidence" value="ECO:0007669"/>
    <property type="project" value="UniProtKB-SubCell"/>
</dbReference>
<evidence type="ECO:0000313" key="6">
    <source>
        <dbReference type="EMBL" id="KAK7389508.1"/>
    </source>
</evidence>
<dbReference type="Proteomes" id="UP001386955">
    <property type="component" value="Unassembled WGS sequence"/>
</dbReference>
<dbReference type="PANTHER" id="PTHR33402">
    <property type="entry name" value="VQ MOTIF-CONTAINING PROTEIN 11-LIKE"/>
    <property type="match status" value="1"/>
</dbReference>
<organism evidence="6 7">
    <name type="scientific">Psophocarpus tetragonolobus</name>
    <name type="common">Winged bean</name>
    <name type="synonym">Dolichos tetragonolobus</name>
    <dbReference type="NCBI Taxonomy" id="3891"/>
    <lineage>
        <taxon>Eukaryota</taxon>
        <taxon>Viridiplantae</taxon>
        <taxon>Streptophyta</taxon>
        <taxon>Embryophyta</taxon>
        <taxon>Tracheophyta</taxon>
        <taxon>Spermatophyta</taxon>
        <taxon>Magnoliopsida</taxon>
        <taxon>eudicotyledons</taxon>
        <taxon>Gunneridae</taxon>
        <taxon>Pentapetalae</taxon>
        <taxon>rosids</taxon>
        <taxon>fabids</taxon>
        <taxon>Fabales</taxon>
        <taxon>Fabaceae</taxon>
        <taxon>Papilionoideae</taxon>
        <taxon>50 kb inversion clade</taxon>
        <taxon>NPAAA clade</taxon>
        <taxon>indigoferoid/millettioid clade</taxon>
        <taxon>Phaseoleae</taxon>
        <taxon>Psophocarpus</taxon>
    </lineage>
</organism>
<sequence>MAGTGSKSGGIPKTTFVEAEAWNFRAVVQKLTGASEEAKLPLSVPSRFKLHERRNATAKKVEVPMGMSVSMAMASPVSPLDDVMWQEEEERAAIADKGFYLHPSTPRPSHPPQLLPLFPLHSPTHP</sequence>
<dbReference type="EMBL" id="JAYMYS010000006">
    <property type="protein sequence ID" value="KAK7389508.1"/>
    <property type="molecule type" value="Genomic_DNA"/>
</dbReference>
<keyword evidence="7" id="KW-1185">Reference proteome</keyword>
<proteinExistence type="predicted"/>
<reference evidence="6 7" key="1">
    <citation type="submission" date="2024-01" db="EMBL/GenBank/DDBJ databases">
        <title>The genomes of 5 underutilized Papilionoideae crops provide insights into root nodulation and disease resistanc.</title>
        <authorList>
            <person name="Jiang F."/>
        </authorList>
    </citation>
    <scope>NUCLEOTIDE SEQUENCE [LARGE SCALE GENOMIC DNA]</scope>
    <source>
        <strain evidence="6">DUOXIRENSHENG_FW03</strain>
        <tissue evidence="6">Leaves</tissue>
    </source>
</reference>
<evidence type="ECO:0000256" key="3">
    <source>
        <dbReference type="ARBA" id="ARBA00023242"/>
    </source>
</evidence>
<feature type="region of interest" description="Disordered" evidence="4">
    <location>
        <begin position="96"/>
        <end position="126"/>
    </location>
</feature>
<evidence type="ECO:0000259" key="5">
    <source>
        <dbReference type="Pfam" id="PF05678"/>
    </source>
</evidence>